<dbReference type="InterPro" id="IPR007110">
    <property type="entry name" value="Ig-like_dom"/>
</dbReference>
<reference evidence="2" key="2">
    <citation type="submission" date="2020-11" db="EMBL/GenBank/DDBJ databases">
        <authorList>
            <person name="McCartney M.A."/>
            <person name="Auch B."/>
            <person name="Kono T."/>
            <person name="Mallez S."/>
            <person name="Becker A."/>
            <person name="Gohl D.M."/>
            <person name="Silverstein K.A.T."/>
            <person name="Koren S."/>
            <person name="Bechman K.B."/>
            <person name="Herman A."/>
            <person name="Abrahante J.E."/>
            <person name="Garbe J."/>
        </authorList>
    </citation>
    <scope>NUCLEOTIDE SEQUENCE</scope>
    <source>
        <strain evidence="2">Duluth1</strain>
        <tissue evidence="2">Whole animal</tissue>
    </source>
</reference>
<dbReference type="InterPro" id="IPR013098">
    <property type="entry name" value="Ig_I-set"/>
</dbReference>
<protein>
    <recommendedName>
        <fullName evidence="1">Ig-like domain-containing protein</fullName>
    </recommendedName>
</protein>
<keyword evidence="3" id="KW-1185">Reference proteome</keyword>
<dbReference type="InterPro" id="IPR036179">
    <property type="entry name" value="Ig-like_dom_sf"/>
</dbReference>
<dbReference type="PROSITE" id="PS50835">
    <property type="entry name" value="IG_LIKE"/>
    <property type="match status" value="1"/>
</dbReference>
<dbReference type="CDD" id="cd00096">
    <property type="entry name" value="Ig"/>
    <property type="match status" value="1"/>
</dbReference>
<dbReference type="Gene3D" id="2.60.40.10">
    <property type="entry name" value="Immunoglobulins"/>
    <property type="match status" value="1"/>
</dbReference>
<sequence length="123" mass="13334">MLPPQGGKFIRASTVELLCGVSHDPGIAVTWQWVFKDKVNSNSVVIGSGGHMIIGQDGKLTINGIRLDNVGNYTCNVVSAGGNDSKTVVLEVIGKMQSSVYHRLQFIMRCSLPQISNLNSWCE</sequence>
<dbReference type="Pfam" id="PF07679">
    <property type="entry name" value="I-set"/>
    <property type="match status" value="1"/>
</dbReference>
<evidence type="ECO:0000313" key="3">
    <source>
        <dbReference type="Proteomes" id="UP000828390"/>
    </source>
</evidence>
<reference evidence="2" key="1">
    <citation type="journal article" date="2019" name="bioRxiv">
        <title>The Genome of the Zebra Mussel, Dreissena polymorpha: A Resource for Invasive Species Research.</title>
        <authorList>
            <person name="McCartney M.A."/>
            <person name="Auch B."/>
            <person name="Kono T."/>
            <person name="Mallez S."/>
            <person name="Zhang Y."/>
            <person name="Obille A."/>
            <person name="Becker A."/>
            <person name="Abrahante J.E."/>
            <person name="Garbe J."/>
            <person name="Badalamenti J.P."/>
            <person name="Herman A."/>
            <person name="Mangelson H."/>
            <person name="Liachko I."/>
            <person name="Sullivan S."/>
            <person name="Sone E.D."/>
            <person name="Koren S."/>
            <person name="Silverstein K.A.T."/>
            <person name="Beckman K.B."/>
            <person name="Gohl D.M."/>
        </authorList>
    </citation>
    <scope>NUCLEOTIDE SEQUENCE</scope>
    <source>
        <strain evidence="2">Duluth1</strain>
        <tissue evidence="2">Whole animal</tissue>
    </source>
</reference>
<dbReference type="Proteomes" id="UP000828390">
    <property type="component" value="Unassembled WGS sequence"/>
</dbReference>
<dbReference type="InterPro" id="IPR003599">
    <property type="entry name" value="Ig_sub"/>
</dbReference>
<proteinExistence type="predicted"/>
<evidence type="ECO:0000259" key="1">
    <source>
        <dbReference type="PROSITE" id="PS50835"/>
    </source>
</evidence>
<dbReference type="SUPFAM" id="SSF48726">
    <property type="entry name" value="Immunoglobulin"/>
    <property type="match status" value="1"/>
</dbReference>
<name>A0A9D4DIT2_DREPO</name>
<accession>A0A9D4DIT2</accession>
<dbReference type="InterPro" id="IPR013783">
    <property type="entry name" value="Ig-like_fold"/>
</dbReference>
<organism evidence="2 3">
    <name type="scientific">Dreissena polymorpha</name>
    <name type="common">Zebra mussel</name>
    <name type="synonym">Mytilus polymorpha</name>
    <dbReference type="NCBI Taxonomy" id="45954"/>
    <lineage>
        <taxon>Eukaryota</taxon>
        <taxon>Metazoa</taxon>
        <taxon>Spiralia</taxon>
        <taxon>Lophotrochozoa</taxon>
        <taxon>Mollusca</taxon>
        <taxon>Bivalvia</taxon>
        <taxon>Autobranchia</taxon>
        <taxon>Heteroconchia</taxon>
        <taxon>Euheterodonta</taxon>
        <taxon>Imparidentia</taxon>
        <taxon>Neoheterodontei</taxon>
        <taxon>Myida</taxon>
        <taxon>Dreissenoidea</taxon>
        <taxon>Dreissenidae</taxon>
        <taxon>Dreissena</taxon>
    </lineage>
</organism>
<feature type="domain" description="Ig-like" evidence="1">
    <location>
        <begin position="1"/>
        <end position="89"/>
    </location>
</feature>
<dbReference type="SMART" id="SM00409">
    <property type="entry name" value="IG"/>
    <property type="match status" value="1"/>
</dbReference>
<gene>
    <name evidence="2" type="ORF">DPMN_183806</name>
</gene>
<dbReference type="AlphaFoldDB" id="A0A9D4DIT2"/>
<comment type="caution">
    <text evidence="2">The sequence shown here is derived from an EMBL/GenBank/DDBJ whole genome shotgun (WGS) entry which is preliminary data.</text>
</comment>
<evidence type="ECO:0000313" key="2">
    <source>
        <dbReference type="EMBL" id="KAH3749310.1"/>
    </source>
</evidence>
<dbReference type="EMBL" id="JAIWYP010000010">
    <property type="protein sequence ID" value="KAH3749310.1"/>
    <property type="molecule type" value="Genomic_DNA"/>
</dbReference>